<sequence>MAVMTWQCVLLCPQRSRFCFPNRSSLKYRTEDFQVKRETEVFKLESFSGQRSARWLVALALLASPRSVKMIDDQQLGFLANFLGIFIFALVIAYHYVTADPNYEGN</sequence>
<dbReference type="OrthoDB" id="2124077at2759"/>
<dbReference type="InterPro" id="IPR044165">
    <property type="entry name" value="OST4_plant"/>
</dbReference>
<keyword evidence="7" id="KW-0735">Signal-anchor</keyword>
<evidence type="ECO:0000256" key="7">
    <source>
        <dbReference type="ARBA" id="ARBA00022968"/>
    </source>
</evidence>
<organism evidence="11 12">
    <name type="scientific">Corchorus olitorius</name>
    <dbReference type="NCBI Taxonomy" id="93759"/>
    <lineage>
        <taxon>Eukaryota</taxon>
        <taxon>Viridiplantae</taxon>
        <taxon>Streptophyta</taxon>
        <taxon>Embryophyta</taxon>
        <taxon>Tracheophyta</taxon>
        <taxon>Spermatophyta</taxon>
        <taxon>Magnoliopsida</taxon>
        <taxon>eudicotyledons</taxon>
        <taxon>Gunneridae</taxon>
        <taxon>Pentapetalae</taxon>
        <taxon>rosids</taxon>
        <taxon>malvids</taxon>
        <taxon>Malvales</taxon>
        <taxon>Malvaceae</taxon>
        <taxon>Grewioideae</taxon>
        <taxon>Apeibeae</taxon>
        <taxon>Corchorus</taxon>
    </lineage>
</organism>
<reference evidence="12" key="1">
    <citation type="submission" date="2013-09" db="EMBL/GenBank/DDBJ databases">
        <title>Corchorus olitorius genome sequencing.</title>
        <authorList>
            <person name="Alam M."/>
            <person name="Haque M.S."/>
            <person name="Islam M.S."/>
            <person name="Emdad E.M."/>
            <person name="Islam M.M."/>
            <person name="Ahmed B."/>
            <person name="Halim A."/>
            <person name="Hossen Q.M.M."/>
            <person name="Hossain M.Z."/>
            <person name="Ahmed R."/>
            <person name="Khan M.M."/>
            <person name="Islam R."/>
            <person name="Rashid M.M."/>
            <person name="Khan S.A."/>
            <person name="Rahman M.S."/>
            <person name="Alam M."/>
            <person name="Yahiya A.S."/>
            <person name="Khan M.S."/>
            <person name="Azam M.S."/>
            <person name="Haque T."/>
            <person name="Lashkar M.Z.H."/>
            <person name="Akhand A.I."/>
            <person name="Morshed G."/>
            <person name="Roy S."/>
            <person name="Uddin K.S."/>
            <person name="Rabeya T."/>
            <person name="Hossain A.S."/>
            <person name="Chowdhury A."/>
            <person name="Snigdha A.R."/>
            <person name="Mortoza M.S."/>
            <person name="Matin S.A."/>
            <person name="Hoque S.M.E."/>
            <person name="Islam M.K."/>
            <person name="Roy D.K."/>
            <person name="Haider R."/>
            <person name="Moosa M.M."/>
            <person name="Elias S.M."/>
            <person name="Hasan A.M."/>
            <person name="Jahan S."/>
            <person name="Shafiuddin M."/>
            <person name="Mahmood N."/>
            <person name="Shommy N.S."/>
        </authorList>
    </citation>
    <scope>NUCLEOTIDE SEQUENCE [LARGE SCALE GENOMIC DNA]</scope>
    <source>
        <strain evidence="12">cv. O-4</strain>
    </source>
</reference>
<feature type="transmembrane region" description="Helical" evidence="10">
    <location>
        <begin position="76"/>
        <end position="97"/>
    </location>
</feature>
<keyword evidence="12" id="KW-1185">Reference proteome</keyword>
<dbReference type="InterPro" id="IPR018943">
    <property type="entry name" value="Oligosaccaryltransferase"/>
</dbReference>
<proteinExistence type="inferred from homology"/>
<evidence type="ECO:0000256" key="10">
    <source>
        <dbReference type="SAM" id="Phobius"/>
    </source>
</evidence>
<evidence type="ECO:0000256" key="3">
    <source>
        <dbReference type="ARBA" id="ARBA00007685"/>
    </source>
</evidence>
<dbReference type="AlphaFoldDB" id="A0A1R3JQ63"/>
<evidence type="ECO:0000256" key="1">
    <source>
        <dbReference type="ARBA" id="ARBA00002791"/>
    </source>
</evidence>
<comment type="similarity">
    <text evidence="3">Belongs to the OST4 family.</text>
</comment>
<evidence type="ECO:0000256" key="9">
    <source>
        <dbReference type="ARBA" id="ARBA00023136"/>
    </source>
</evidence>
<dbReference type="EMBL" id="AWUE01015535">
    <property type="protein sequence ID" value="OMO96944.1"/>
    <property type="molecule type" value="Genomic_DNA"/>
</dbReference>
<dbReference type="Pfam" id="PF10215">
    <property type="entry name" value="Ost4"/>
    <property type="match status" value="1"/>
</dbReference>
<evidence type="ECO:0000256" key="4">
    <source>
        <dbReference type="ARBA" id="ARBA00011157"/>
    </source>
</evidence>
<protein>
    <submittedName>
        <fullName evidence="11">Oligosaccaryltransferase</fullName>
    </submittedName>
</protein>
<dbReference type="PANTHER" id="PTHR28677:SF4">
    <property type="entry name" value="DOLICHYL-DIPHOSPHOOLIGOSACCHARIDE--PROTEIN GLYCOSYLTRANSFERASE SUBUNIT 4B-RELATED"/>
    <property type="match status" value="1"/>
</dbReference>
<dbReference type="Proteomes" id="UP000187203">
    <property type="component" value="Unassembled WGS sequence"/>
</dbReference>
<keyword evidence="8 10" id="KW-1133">Transmembrane helix</keyword>
<comment type="function">
    <text evidence="1">Subunit of the oligosaccharyl transferase (OST) complex that catalyzes the initial transfer of a defined glycan (Glc(3)Man(9)GlcNAc(2) in eukaryotes) from the lipid carrier dolichol-pyrophosphate to an asparagine residue within an Asn-X-Ser/Thr consensus motif in nascent polypeptide chains, the first step in protein N-glycosylation. N-glycosylation occurs cotranslationally and the complex associates with the Sec61 complex at the channel-forming translocon complex that mediates protein translocation across the endoplasmic reticulum (ER). All subunits are required for a maximal enzyme activity.</text>
</comment>
<keyword evidence="9 10" id="KW-0472">Membrane</keyword>
<dbReference type="SUPFAM" id="SSF103464">
    <property type="entry name" value="Oligosaccharyltransferase subunit ost4p"/>
    <property type="match status" value="1"/>
</dbReference>
<name>A0A1R3JQ63_9ROSI</name>
<evidence type="ECO:0000256" key="6">
    <source>
        <dbReference type="ARBA" id="ARBA00022824"/>
    </source>
</evidence>
<comment type="subunit">
    <text evidence="4">Component of the oligosaccharyltransferase (OST) complex.</text>
</comment>
<dbReference type="PANTHER" id="PTHR28677">
    <property type="entry name" value="DOLICHYL-DIPHOSPHOOLIGOSACCHARIDE--PROTEIN GLYCOSYLTRANSFERASE SUBUNIT 4A-RELATED"/>
    <property type="match status" value="1"/>
</dbReference>
<accession>A0A1R3JQ63</accession>
<dbReference type="InterPro" id="IPR036330">
    <property type="entry name" value="Ost4p_sf"/>
</dbReference>
<evidence type="ECO:0000256" key="8">
    <source>
        <dbReference type="ARBA" id="ARBA00022989"/>
    </source>
</evidence>
<keyword evidence="6" id="KW-0256">Endoplasmic reticulum</keyword>
<gene>
    <name evidence="11" type="ORF">COLO4_14982</name>
</gene>
<comment type="caution">
    <text evidence="11">The sequence shown here is derived from an EMBL/GenBank/DDBJ whole genome shotgun (WGS) entry which is preliminary data.</text>
</comment>
<evidence type="ECO:0000256" key="5">
    <source>
        <dbReference type="ARBA" id="ARBA00022692"/>
    </source>
</evidence>
<comment type="subcellular location">
    <subcellularLocation>
        <location evidence="2">Endoplasmic reticulum membrane</location>
        <topology evidence="2">Single-pass type III membrane protein</topology>
    </subcellularLocation>
</comment>
<keyword evidence="5 10" id="KW-0812">Transmembrane</keyword>
<dbReference type="GO" id="GO:0005789">
    <property type="term" value="C:endoplasmic reticulum membrane"/>
    <property type="evidence" value="ECO:0007669"/>
    <property type="project" value="UniProtKB-SubCell"/>
</dbReference>
<evidence type="ECO:0000313" key="12">
    <source>
        <dbReference type="Proteomes" id="UP000187203"/>
    </source>
</evidence>
<evidence type="ECO:0000313" key="11">
    <source>
        <dbReference type="EMBL" id="OMO96944.1"/>
    </source>
</evidence>
<evidence type="ECO:0000256" key="2">
    <source>
        <dbReference type="ARBA" id="ARBA00004643"/>
    </source>
</evidence>